<dbReference type="AlphaFoldDB" id="A0A9D1AH16"/>
<reference evidence="1" key="1">
    <citation type="submission" date="2020-10" db="EMBL/GenBank/DDBJ databases">
        <authorList>
            <person name="Gilroy R."/>
        </authorList>
    </citation>
    <scope>NUCLEOTIDE SEQUENCE</scope>
    <source>
        <strain evidence="1">ChiW25-3613</strain>
    </source>
</reference>
<name>A0A9D1AH16_9FIRM</name>
<evidence type="ECO:0000313" key="2">
    <source>
        <dbReference type="Proteomes" id="UP000824179"/>
    </source>
</evidence>
<reference evidence="1" key="2">
    <citation type="journal article" date="2021" name="PeerJ">
        <title>Extensive microbial diversity within the chicken gut microbiome revealed by metagenomics and culture.</title>
        <authorList>
            <person name="Gilroy R."/>
            <person name="Ravi A."/>
            <person name="Getino M."/>
            <person name="Pursley I."/>
            <person name="Horton D.L."/>
            <person name="Alikhan N.F."/>
            <person name="Baker D."/>
            <person name="Gharbi K."/>
            <person name="Hall N."/>
            <person name="Watson M."/>
            <person name="Adriaenssens E.M."/>
            <person name="Foster-Nyarko E."/>
            <person name="Jarju S."/>
            <person name="Secka A."/>
            <person name="Antonio M."/>
            <person name="Oren A."/>
            <person name="Chaudhuri R.R."/>
            <person name="La Ragione R."/>
            <person name="Hildebrand F."/>
            <person name="Pallen M.J."/>
        </authorList>
    </citation>
    <scope>NUCLEOTIDE SEQUENCE</scope>
    <source>
        <strain evidence="1">ChiW25-3613</strain>
    </source>
</reference>
<sequence length="88" mass="10158">MADKCNLCYRCRYFDRYYIKGVKSFNPTPCGWCCHAAAEVRADGGCEKYAAKKKTKLHEATIRRCLSDILTELSELKKVVESDEREEL</sequence>
<protein>
    <submittedName>
        <fullName evidence="1">Uncharacterized protein</fullName>
    </submittedName>
</protein>
<comment type="caution">
    <text evidence="1">The sequence shown here is derived from an EMBL/GenBank/DDBJ whole genome shotgun (WGS) entry which is preliminary data.</text>
</comment>
<organism evidence="1 2">
    <name type="scientific">Candidatus Coproplasma stercoripullorum</name>
    <dbReference type="NCBI Taxonomy" id="2840751"/>
    <lineage>
        <taxon>Bacteria</taxon>
        <taxon>Bacillati</taxon>
        <taxon>Bacillota</taxon>
        <taxon>Clostridia</taxon>
        <taxon>Eubacteriales</taxon>
        <taxon>Candidatus Coproplasma</taxon>
    </lineage>
</organism>
<accession>A0A9D1AH16</accession>
<dbReference type="Proteomes" id="UP000824179">
    <property type="component" value="Unassembled WGS sequence"/>
</dbReference>
<dbReference type="EMBL" id="DVHB01000102">
    <property type="protein sequence ID" value="HIR39910.1"/>
    <property type="molecule type" value="Genomic_DNA"/>
</dbReference>
<evidence type="ECO:0000313" key="1">
    <source>
        <dbReference type="EMBL" id="HIR39910.1"/>
    </source>
</evidence>
<gene>
    <name evidence="1" type="ORF">IAB90_05965</name>
</gene>
<proteinExistence type="predicted"/>